<gene>
    <name evidence="2" type="ORF">B0A52_04498</name>
</gene>
<feature type="compositionally biased region" description="Basic and acidic residues" evidence="1">
    <location>
        <begin position="32"/>
        <end position="41"/>
    </location>
</feature>
<feature type="compositionally biased region" description="Low complexity" evidence="1">
    <location>
        <begin position="14"/>
        <end position="28"/>
    </location>
</feature>
<proteinExistence type="predicted"/>
<dbReference type="AlphaFoldDB" id="A0A438N936"/>
<evidence type="ECO:0000313" key="3">
    <source>
        <dbReference type="Proteomes" id="UP000288859"/>
    </source>
</evidence>
<dbReference type="VEuPathDB" id="FungiDB:PV10_02090"/>
<evidence type="ECO:0000313" key="2">
    <source>
        <dbReference type="EMBL" id="RVX72293.1"/>
    </source>
</evidence>
<protein>
    <submittedName>
        <fullName evidence="2">Uncharacterized protein</fullName>
    </submittedName>
</protein>
<reference evidence="2 3" key="1">
    <citation type="submission" date="2017-03" db="EMBL/GenBank/DDBJ databases">
        <title>Genomes of endolithic fungi from Antarctica.</title>
        <authorList>
            <person name="Coleine C."/>
            <person name="Masonjones S."/>
            <person name="Stajich J.E."/>
        </authorList>
    </citation>
    <scope>NUCLEOTIDE SEQUENCE [LARGE SCALE GENOMIC DNA]</scope>
    <source>
        <strain evidence="2 3">CCFEE 6314</strain>
    </source>
</reference>
<organism evidence="2 3">
    <name type="scientific">Exophiala mesophila</name>
    <name type="common">Black yeast-like fungus</name>
    <dbReference type="NCBI Taxonomy" id="212818"/>
    <lineage>
        <taxon>Eukaryota</taxon>
        <taxon>Fungi</taxon>
        <taxon>Dikarya</taxon>
        <taxon>Ascomycota</taxon>
        <taxon>Pezizomycotina</taxon>
        <taxon>Eurotiomycetes</taxon>
        <taxon>Chaetothyriomycetidae</taxon>
        <taxon>Chaetothyriales</taxon>
        <taxon>Herpotrichiellaceae</taxon>
        <taxon>Exophiala</taxon>
    </lineage>
</organism>
<evidence type="ECO:0000256" key="1">
    <source>
        <dbReference type="SAM" id="MobiDB-lite"/>
    </source>
</evidence>
<dbReference type="EMBL" id="NAJM01000013">
    <property type="protein sequence ID" value="RVX72293.1"/>
    <property type="molecule type" value="Genomic_DNA"/>
</dbReference>
<dbReference type="Proteomes" id="UP000288859">
    <property type="component" value="Unassembled WGS sequence"/>
</dbReference>
<name>A0A438N936_EXOME</name>
<feature type="region of interest" description="Disordered" evidence="1">
    <location>
        <begin position="1"/>
        <end position="87"/>
    </location>
</feature>
<sequence>MFFKQSGFKPRTNSQSSQSTSGSQLSGSPPKDQSKTTETNKIDPQNPLSAAAAGRRRSSAADKFGGLQSLKRNSQDDKRAGFAEQAAGQQGVLGGMWNSFTKGT</sequence>
<accession>A0A438N936</accession>
<comment type="caution">
    <text evidence="2">The sequence shown here is derived from an EMBL/GenBank/DDBJ whole genome shotgun (WGS) entry which is preliminary data.</text>
</comment>